<dbReference type="InterPro" id="IPR005135">
    <property type="entry name" value="Endo/exonuclease/phosphatase"/>
</dbReference>
<sequence>MQRGHYSVAVRCGNIQLISCYISPNVPIEEYFEFLNELGDIVQSLNGRRKICGDYNAKSALWGSPNTDRRGALFQEWAAENEFRLANISISEITQLSDLRQATRLVNCKSHLDVSRVSWTSRRL</sequence>
<dbReference type="InterPro" id="IPR036691">
    <property type="entry name" value="Endo/exonu/phosph_ase_sf"/>
</dbReference>
<organism evidence="2 3">
    <name type="scientific">Lasius niger</name>
    <name type="common">Black garden ant</name>
    <dbReference type="NCBI Taxonomy" id="67767"/>
    <lineage>
        <taxon>Eukaryota</taxon>
        <taxon>Metazoa</taxon>
        <taxon>Ecdysozoa</taxon>
        <taxon>Arthropoda</taxon>
        <taxon>Hexapoda</taxon>
        <taxon>Insecta</taxon>
        <taxon>Pterygota</taxon>
        <taxon>Neoptera</taxon>
        <taxon>Endopterygota</taxon>
        <taxon>Hymenoptera</taxon>
        <taxon>Apocrita</taxon>
        <taxon>Aculeata</taxon>
        <taxon>Formicoidea</taxon>
        <taxon>Formicidae</taxon>
        <taxon>Formicinae</taxon>
        <taxon>Lasius</taxon>
        <taxon>Lasius</taxon>
    </lineage>
</organism>
<dbReference type="Proteomes" id="UP000036403">
    <property type="component" value="Unassembled WGS sequence"/>
</dbReference>
<reference evidence="2 3" key="1">
    <citation type="submission" date="2015-04" db="EMBL/GenBank/DDBJ databases">
        <title>Lasius niger genome sequencing.</title>
        <authorList>
            <person name="Konorov E.A."/>
            <person name="Nikitin M.A."/>
            <person name="Kirill M.V."/>
            <person name="Chang P."/>
        </authorList>
    </citation>
    <scope>NUCLEOTIDE SEQUENCE [LARGE SCALE GENOMIC DNA]</scope>
    <source>
        <tissue evidence="2">Whole</tissue>
    </source>
</reference>
<comment type="caution">
    <text evidence="2">The sequence shown here is derived from an EMBL/GenBank/DDBJ whole genome shotgun (WGS) entry which is preliminary data.</text>
</comment>
<protein>
    <submittedName>
        <fullName evidence="2">Reverse transcriptase</fullName>
    </submittedName>
</protein>
<dbReference type="Gene3D" id="3.60.10.10">
    <property type="entry name" value="Endonuclease/exonuclease/phosphatase"/>
    <property type="match status" value="1"/>
</dbReference>
<keyword evidence="2" id="KW-0695">RNA-directed DNA polymerase</keyword>
<proteinExistence type="predicted"/>
<evidence type="ECO:0000313" key="2">
    <source>
        <dbReference type="EMBL" id="KMQ88118.1"/>
    </source>
</evidence>
<keyword evidence="2" id="KW-0808">Transferase</keyword>
<dbReference type="GO" id="GO:0003964">
    <property type="term" value="F:RNA-directed DNA polymerase activity"/>
    <property type="evidence" value="ECO:0007669"/>
    <property type="project" value="UniProtKB-KW"/>
</dbReference>
<dbReference type="EMBL" id="LBMM01009472">
    <property type="protein sequence ID" value="KMQ88118.1"/>
    <property type="molecule type" value="Genomic_DNA"/>
</dbReference>
<dbReference type="PaxDb" id="67767-A0A0J7KCK0"/>
<name>A0A0J7KCK0_LASNI</name>
<dbReference type="SUPFAM" id="SSF56219">
    <property type="entry name" value="DNase I-like"/>
    <property type="match status" value="1"/>
</dbReference>
<evidence type="ECO:0000313" key="3">
    <source>
        <dbReference type="Proteomes" id="UP000036403"/>
    </source>
</evidence>
<keyword evidence="2" id="KW-0548">Nucleotidyltransferase</keyword>
<accession>A0A0J7KCK0</accession>
<dbReference type="AlphaFoldDB" id="A0A0J7KCK0"/>
<dbReference type="OrthoDB" id="6780406at2759"/>
<evidence type="ECO:0000259" key="1">
    <source>
        <dbReference type="Pfam" id="PF14529"/>
    </source>
</evidence>
<gene>
    <name evidence="2" type="ORF">RF55_12452</name>
</gene>
<feature type="domain" description="Endonuclease/exonuclease/phosphatase" evidence="1">
    <location>
        <begin position="15"/>
        <end position="94"/>
    </location>
</feature>
<dbReference type="Pfam" id="PF14529">
    <property type="entry name" value="Exo_endo_phos_2"/>
    <property type="match status" value="1"/>
</dbReference>
<keyword evidence="3" id="KW-1185">Reference proteome</keyword>